<gene>
    <name evidence="9" type="ORF">LTR78_000962</name>
</gene>
<dbReference type="Gene3D" id="1.10.20.120">
    <property type="match status" value="1"/>
</dbReference>
<dbReference type="InterPro" id="IPR040456">
    <property type="entry name" value="RNase_H2_suB"/>
</dbReference>
<dbReference type="InterPro" id="IPR041195">
    <property type="entry name" value="Rnh202_N"/>
</dbReference>
<dbReference type="Proteomes" id="UP001274830">
    <property type="component" value="Unassembled WGS sequence"/>
</dbReference>
<comment type="caution">
    <text evidence="9">The sequence shown here is derived from an EMBL/GenBank/DDBJ whole genome shotgun (WGS) entry which is preliminary data.</text>
</comment>
<feature type="compositionally biased region" description="Polar residues" evidence="6">
    <location>
        <begin position="27"/>
        <end position="39"/>
    </location>
</feature>
<dbReference type="GO" id="GO:0032299">
    <property type="term" value="C:ribonuclease H2 complex"/>
    <property type="evidence" value="ECO:0007669"/>
    <property type="project" value="InterPro"/>
</dbReference>
<feature type="region of interest" description="Disordered" evidence="6">
    <location>
        <begin position="1"/>
        <end position="39"/>
    </location>
</feature>
<feature type="domain" description="Ribonuclease H2 subunit B wHTH" evidence="7">
    <location>
        <begin position="132"/>
        <end position="304"/>
    </location>
</feature>
<dbReference type="GO" id="GO:0005654">
    <property type="term" value="C:nucleoplasm"/>
    <property type="evidence" value="ECO:0007669"/>
    <property type="project" value="TreeGrafter"/>
</dbReference>
<evidence type="ECO:0000256" key="3">
    <source>
        <dbReference type="ARBA" id="ARBA00023242"/>
    </source>
</evidence>
<evidence type="ECO:0000313" key="10">
    <source>
        <dbReference type="Proteomes" id="UP001274830"/>
    </source>
</evidence>
<proteinExistence type="predicted"/>
<dbReference type="Pfam" id="PF17745">
    <property type="entry name" value="Ydr279_N"/>
    <property type="match status" value="1"/>
</dbReference>
<evidence type="ECO:0000256" key="2">
    <source>
        <dbReference type="ARBA" id="ARBA00019062"/>
    </source>
</evidence>
<keyword evidence="3" id="KW-0539">Nucleus</keyword>
<feature type="domain" description="Rnh202 triple barrel" evidence="8">
    <location>
        <begin position="52"/>
        <end position="129"/>
    </location>
</feature>
<dbReference type="PANTHER" id="PTHR13383">
    <property type="entry name" value="RIBONUCLEASE H2 SUBUNIT B"/>
    <property type="match status" value="1"/>
</dbReference>
<protein>
    <recommendedName>
        <fullName evidence="2">Ribonuclease H2 subunit B</fullName>
    </recommendedName>
    <alternativeName>
        <fullName evidence="5">Ribonuclease HI subunit B</fullName>
    </alternativeName>
</protein>
<evidence type="ECO:0000256" key="1">
    <source>
        <dbReference type="ARBA" id="ARBA00004123"/>
    </source>
</evidence>
<evidence type="ECO:0000259" key="8">
    <source>
        <dbReference type="Pfam" id="PF17745"/>
    </source>
</evidence>
<evidence type="ECO:0000256" key="6">
    <source>
        <dbReference type="SAM" id="MobiDB-lite"/>
    </source>
</evidence>
<evidence type="ECO:0000313" key="9">
    <source>
        <dbReference type="EMBL" id="KAK3679401.1"/>
    </source>
</evidence>
<sequence>MKTRAKKTATSKAPPQSQESKAESTSKHTLSAAEQNPPTAFILTESTSADGLSRFVTLPHPAAGRSHRYYVDPKQGCYELTKVSVPKKACRSMLLTPDFQDDAIGAGDGERENGYMLKTPDLIIATPVDSLFLMLPALWSAGKSGAGEEWATFYDRLFSDENNGYMHLRQIFRSEAGNDLEIRMEGRMGAVCDNLDMGEDKLYKLNIDKLAAVLLQKAKRMVEVGLPVSMEEHFVRIPLEVPEISLRREDSSISMVEEADAAEGAGPQKKAHQANQELAHLLRIRTALKYLCTNYIPPTFAPRLLAIIFDTSEPQAIDFAPLDTHLASITKLKSEAQALRSISDNISRKRAGGQDEEGLEKAETKRRKKEEEERNKKNVSQGVKKLAKADTSGMKKLSSFFAKGAVAKKG</sequence>
<evidence type="ECO:0000256" key="4">
    <source>
        <dbReference type="ARBA" id="ARBA00024778"/>
    </source>
</evidence>
<feature type="compositionally biased region" description="Basic and acidic residues" evidence="6">
    <location>
        <begin position="359"/>
        <end position="376"/>
    </location>
</feature>
<evidence type="ECO:0000256" key="5">
    <source>
        <dbReference type="ARBA" id="ARBA00033464"/>
    </source>
</evidence>
<dbReference type="AlphaFoldDB" id="A0AAE0WX22"/>
<name>A0AAE0WX22_9PEZI</name>
<dbReference type="CDD" id="cd09270">
    <property type="entry name" value="RNase_H2-B"/>
    <property type="match status" value="1"/>
</dbReference>
<comment type="function">
    <text evidence="4">Non catalytic subunit of RNase H2, an endonuclease that specifically degrades the RNA of RNA:DNA hybrids. Participates in DNA replication, possibly by mediating the removal of lagging-strand Okazaki fragment RNA primers during DNA replication. Mediates the excision of single ribonucleotides from DNA:RNA duplexes.</text>
</comment>
<dbReference type="GO" id="GO:0006401">
    <property type="term" value="P:RNA catabolic process"/>
    <property type="evidence" value="ECO:0007669"/>
    <property type="project" value="TreeGrafter"/>
</dbReference>
<comment type="subcellular location">
    <subcellularLocation>
        <location evidence="1">Nucleus</location>
    </subcellularLocation>
</comment>
<keyword evidence="10" id="KW-1185">Reference proteome</keyword>
<accession>A0AAE0WX22</accession>
<organism evidence="9 10">
    <name type="scientific">Recurvomyces mirabilis</name>
    <dbReference type="NCBI Taxonomy" id="574656"/>
    <lineage>
        <taxon>Eukaryota</taxon>
        <taxon>Fungi</taxon>
        <taxon>Dikarya</taxon>
        <taxon>Ascomycota</taxon>
        <taxon>Pezizomycotina</taxon>
        <taxon>Dothideomycetes</taxon>
        <taxon>Dothideomycetidae</taxon>
        <taxon>Mycosphaerellales</taxon>
        <taxon>Teratosphaeriaceae</taxon>
        <taxon>Recurvomyces</taxon>
    </lineage>
</organism>
<reference evidence="9" key="1">
    <citation type="submission" date="2023-07" db="EMBL/GenBank/DDBJ databases">
        <title>Black Yeasts Isolated from many extreme environments.</title>
        <authorList>
            <person name="Coleine C."/>
            <person name="Stajich J.E."/>
            <person name="Selbmann L."/>
        </authorList>
    </citation>
    <scope>NUCLEOTIDE SEQUENCE</scope>
    <source>
        <strain evidence="9">CCFEE 5485</strain>
    </source>
</reference>
<dbReference type="EMBL" id="JAUTXT010000002">
    <property type="protein sequence ID" value="KAK3679401.1"/>
    <property type="molecule type" value="Genomic_DNA"/>
</dbReference>
<dbReference type="PANTHER" id="PTHR13383:SF11">
    <property type="entry name" value="RIBONUCLEASE H2 SUBUNIT B"/>
    <property type="match status" value="1"/>
</dbReference>
<dbReference type="InterPro" id="IPR019024">
    <property type="entry name" value="RNase_H2_suB_wHTH"/>
</dbReference>
<feature type="region of interest" description="Disordered" evidence="6">
    <location>
        <begin position="345"/>
        <end position="392"/>
    </location>
</feature>
<evidence type="ECO:0000259" key="7">
    <source>
        <dbReference type="Pfam" id="PF09468"/>
    </source>
</evidence>
<dbReference type="Pfam" id="PF09468">
    <property type="entry name" value="RNase_H2-Ydr279"/>
    <property type="match status" value="1"/>
</dbReference>